<comment type="caution">
    <text evidence="2">The sequence shown here is derived from an EMBL/GenBank/DDBJ whole genome shotgun (WGS) entry which is preliminary data.</text>
</comment>
<evidence type="ECO:0000256" key="1">
    <source>
        <dbReference type="SAM" id="MobiDB-lite"/>
    </source>
</evidence>
<evidence type="ECO:0000313" key="3">
    <source>
        <dbReference type="Proteomes" id="UP001190700"/>
    </source>
</evidence>
<reference evidence="2 3" key="1">
    <citation type="journal article" date="2015" name="Genome Biol. Evol.">
        <title>Comparative Genomics of a Bacterivorous Green Alga Reveals Evolutionary Causalities and Consequences of Phago-Mixotrophic Mode of Nutrition.</title>
        <authorList>
            <person name="Burns J.A."/>
            <person name="Paasch A."/>
            <person name="Narechania A."/>
            <person name="Kim E."/>
        </authorList>
    </citation>
    <scope>NUCLEOTIDE SEQUENCE [LARGE SCALE GENOMIC DNA]</scope>
    <source>
        <strain evidence="2 3">PLY_AMNH</strain>
    </source>
</reference>
<protein>
    <submittedName>
        <fullName evidence="2">Uncharacterized protein</fullName>
    </submittedName>
</protein>
<dbReference type="Proteomes" id="UP001190700">
    <property type="component" value="Unassembled WGS sequence"/>
</dbReference>
<accession>A0AAE0CGL0</accession>
<dbReference type="EMBL" id="LGRX02023338">
    <property type="protein sequence ID" value="KAK3254636.1"/>
    <property type="molecule type" value="Genomic_DNA"/>
</dbReference>
<name>A0AAE0CGL0_9CHLO</name>
<gene>
    <name evidence="2" type="ORF">CYMTET_36154</name>
</gene>
<keyword evidence="3" id="KW-1185">Reference proteome</keyword>
<feature type="compositionally biased region" description="Gly residues" evidence="1">
    <location>
        <begin position="66"/>
        <end position="75"/>
    </location>
</feature>
<dbReference type="AlphaFoldDB" id="A0AAE0CGL0"/>
<evidence type="ECO:0000313" key="2">
    <source>
        <dbReference type="EMBL" id="KAK3254636.1"/>
    </source>
</evidence>
<proteinExistence type="predicted"/>
<organism evidence="2 3">
    <name type="scientific">Cymbomonas tetramitiformis</name>
    <dbReference type="NCBI Taxonomy" id="36881"/>
    <lineage>
        <taxon>Eukaryota</taxon>
        <taxon>Viridiplantae</taxon>
        <taxon>Chlorophyta</taxon>
        <taxon>Pyramimonadophyceae</taxon>
        <taxon>Pyramimonadales</taxon>
        <taxon>Pyramimonadaceae</taxon>
        <taxon>Cymbomonas</taxon>
    </lineage>
</organism>
<sequence>MQRTRESMTHCGHVGGCGKLGVLEGEVEEVAEAEAGRRWGRVGWRRWRWGRRAGGKAKEKGDEVGDGGGGEGVGRGAETVAVGAKAEGKGAAEKGEEVVMVKVEVKAVVGWGRRRWCGKCEEAGWEDVRGLGSGGGLAVGVLSSFFGFKKGFAHLVRHKGSRSGKTYLAWRKETSLSYKEARLAAFAA</sequence>
<feature type="region of interest" description="Disordered" evidence="1">
    <location>
        <begin position="55"/>
        <end position="76"/>
    </location>
</feature>